<evidence type="ECO:0000313" key="2">
    <source>
        <dbReference type="Proteomes" id="UP001491310"/>
    </source>
</evidence>
<name>A0ABR2YIZ8_9CHLO</name>
<sequence>MSVSGSHRKLPTLERVRTQLNASVPLRSLLSQTWLRLIFAICCLALAAKFCNVAGSDGDRPGVGGRRLLTAAVSDPILVSYSYFEKDAIQNSNMQYFMATGMGLSKGFPTPHNTHFVVVVSGGICKPCTPLLKALSEDRRVEEMPDFTHIYGIEELYVLYRRENKGMDFAAHNATIEWTRKTGWYRRYKYFIFLNSSVRGPFYPSYMPPGWQWTQAYTDRLVDDIKLVGSSLVCLPEVDAGGPGPKVESWAFAVDAEAMNLLLNTEVFHTRECKLCDDGVVVMGEYGLSSAVLKAGYNIATLMSKYPVGVDWRDQSHWHCNNNAHPSRHGTYDGISMHPFETVFIKASWHVGEPHLTTYTRWFTDQAHGFDTMAGTFKESLYRYAISPQAQDPNRASDCFKITA</sequence>
<comment type="caution">
    <text evidence="1">The sequence shown here is derived from an EMBL/GenBank/DDBJ whole genome shotgun (WGS) entry which is preliminary data.</text>
</comment>
<accession>A0ABR2YIZ8</accession>
<reference evidence="1 2" key="1">
    <citation type="journal article" date="2024" name="Nat. Commun.">
        <title>Phylogenomics reveals the evolutionary origins of lichenization in chlorophyte algae.</title>
        <authorList>
            <person name="Puginier C."/>
            <person name="Libourel C."/>
            <person name="Otte J."/>
            <person name="Skaloud P."/>
            <person name="Haon M."/>
            <person name="Grisel S."/>
            <person name="Petersen M."/>
            <person name="Berrin J.G."/>
            <person name="Delaux P.M."/>
            <person name="Dal Grande F."/>
            <person name="Keller J."/>
        </authorList>
    </citation>
    <scope>NUCLEOTIDE SEQUENCE [LARGE SCALE GENOMIC DNA]</scope>
    <source>
        <strain evidence="1 2">SAG 216-7</strain>
    </source>
</reference>
<evidence type="ECO:0000313" key="1">
    <source>
        <dbReference type="EMBL" id="KAK9906451.1"/>
    </source>
</evidence>
<dbReference type="EMBL" id="JALJOT010000010">
    <property type="protein sequence ID" value="KAK9906451.1"/>
    <property type="molecule type" value="Genomic_DNA"/>
</dbReference>
<protein>
    <submittedName>
        <fullName evidence="1">Uncharacterized protein</fullName>
    </submittedName>
</protein>
<organism evidence="1 2">
    <name type="scientific">Coccomyxa subellipsoidea</name>
    <dbReference type="NCBI Taxonomy" id="248742"/>
    <lineage>
        <taxon>Eukaryota</taxon>
        <taxon>Viridiplantae</taxon>
        <taxon>Chlorophyta</taxon>
        <taxon>core chlorophytes</taxon>
        <taxon>Trebouxiophyceae</taxon>
        <taxon>Trebouxiophyceae incertae sedis</taxon>
        <taxon>Coccomyxaceae</taxon>
        <taxon>Coccomyxa</taxon>
    </lineage>
</organism>
<gene>
    <name evidence="1" type="ORF">WJX75_002033</name>
</gene>
<proteinExistence type="predicted"/>
<dbReference type="Proteomes" id="UP001491310">
    <property type="component" value="Unassembled WGS sequence"/>
</dbReference>
<keyword evidence="2" id="KW-1185">Reference proteome</keyword>